<dbReference type="RefSeq" id="WP_090567337.1">
    <property type="nucleotide sequence ID" value="NZ_FMXZ01000013.1"/>
</dbReference>
<dbReference type="GO" id="GO:0006281">
    <property type="term" value="P:DNA repair"/>
    <property type="evidence" value="ECO:0007669"/>
    <property type="project" value="UniProtKB-UniRule"/>
</dbReference>
<keyword evidence="6" id="KW-0460">Magnesium</keyword>
<reference evidence="7 8" key="1">
    <citation type="submission" date="2016-10" db="EMBL/GenBank/DDBJ databases">
        <authorList>
            <person name="de Groot N.N."/>
        </authorList>
    </citation>
    <scope>NUCLEOTIDE SEQUENCE [LARGE SCALE GENOMIC DNA]</scope>
    <source>
        <strain evidence="7 8">CPCC 100156</strain>
    </source>
</reference>
<keyword evidence="6" id="KW-0227">DNA damage</keyword>
<dbReference type="STRING" id="938405.SAMN02927895_03997"/>
<evidence type="ECO:0000313" key="7">
    <source>
        <dbReference type="EMBL" id="SDD90980.1"/>
    </source>
</evidence>
<dbReference type="GO" id="GO:0016891">
    <property type="term" value="F:RNA endonuclease activity producing 5'-phosphomonoesters, hydrolytic mechanism"/>
    <property type="evidence" value="ECO:0007669"/>
    <property type="project" value="TreeGrafter"/>
</dbReference>
<comment type="subcellular location">
    <subcellularLocation>
        <location evidence="1 6">Cytoplasm</location>
    </subcellularLocation>
</comment>
<evidence type="ECO:0000256" key="2">
    <source>
        <dbReference type="ARBA" id="ARBA00022490"/>
    </source>
</evidence>
<dbReference type="EC" id="3.1.21.7" evidence="6"/>
<dbReference type="GO" id="GO:0003727">
    <property type="term" value="F:single-stranded RNA binding"/>
    <property type="evidence" value="ECO:0007669"/>
    <property type="project" value="TreeGrafter"/>
</dbReference>
<evidence type="ECO:0000313" key="8">
    <source>
        <dbReference type="Proteomes" id="UP000198925"/>
    </source>
</evidence>
<keyword evidence="5 6" id="KW-0378">Hydrolase</keyword>
<keyword evidence="2 6" id="KW-0963">Cytoplasm</keyword>
<dbReference type="Proteomes" id="UP000198925">
    <property type="component" value="Unassembled WGS sequence"/>
</dbReference>
<comment type="cofactor">
    <cofactor evidence="6">
        <name>Mg(2+)</name>
        <dbReference type="ChEBI" id="CHEBI:18420"/>
    </cofactor>
</comment>
<dbReference type="Gene3D" id="3.30.2170.10">
    <property type="entry name" value="archaeoglobus fulgidus dsm 4304 superfamily"/>
    <property type="match status" value="1"/>
</dbReference>
<dbReference type="InterPro" id="IPR007581">
    <property type="entry name" value="Endonuclease-V"/>
</dbReference>
<dbReference type="CDD" id="cd06559">
    <property type="entry name" value="Endonuclease_V"/>
    <property type="match status" value="1"/>
</dbReference>
<keyword evidence="6" id="KW-0234">DNA repair</keyword>
<feature type="site" description="Interaction with target DNA" evidence="6">
    <location>
        <position position="85"/>
    </location>
</feature>
<feature type="binding site" evidence="6">
    <location>
        <position position="45"/>
    </location>
    <ligand>
        <name>Mg(2+)</name>
        <dbReference type="ChEBI" id="CHEBI:18420"/>
    </ligand>
</feature>
<keyword evidence="3 6" id="KW-0540">Nuclease</keyword>
<dbReference type="GO" id="GO:0043737">
    <property type="term" value="F:deoxyribonuclease V activity"/>
    <property type="evidence" value="ECO:0007669"/>
    <property type="project" value="UniProtKB-UniRule"/>
</dbReference>
<dbReference type="HAMAP" id="MF_00801">
    <property type="entry name" value="Endonuclease_5"/>
    <property type="match status" value="1"/>
</dbReference>
<organism evidence="7 8">
    <name type="scientific">Belnapia rosea</name>
    <dbReference type="NCBI Taxonomy" id="938405"/>
    <lineage>
        <taxon>Bacteria</taxon>
        <taxon>Pseudomonadati</taxon>
        <taxon>Pseudomonadota</taxon>
        <taxon>Alphaproteobacteria</taxon>
        <taxon>Acetobacterales</taxon>
        <taxon>Roseomonadaceae</taxon>
        <taxon>Belnapia</taxon>
    </lineage>
</organism>
<dbReference type="NCBIfam" id="NF008629">
    <property type="entry name" value="PRK11617.1"/>
    <property type="match status" value="1"/>
</dbReference>
<dbReference type="GO" id="GO:0005737">
    <property type="term" value="C:cytoplasm"/>
    <property type="evidence" value="ECO:0007669"/>
    <property type="project" value="UniProtKB-SubCell"/>
</dbReference>
<dbReference type="PANTHER" id="PTHR28511">
    <property type="entry name" value="ENDONUCLEASE V"/>
    <property type="match status" value="1"/>
</dbReference>
<proteinExistence type="inferred from homology"/>
<accession>A0A1G6YKX1</accession>
<evidence type="ECO:0000256" key="5">
    <source>
        <dbReference type="ARBA" id="ARBA00022801"/>
    </source>
</evidence>
<evidence type="ECO:0000256" key="3">
    <source>
        <dbReference type="ARBA" id="ARBA00022722"/>
    </source>
</evidence>
<sequence>MPEPLPPDWIDPPDLATARAAQVALAARVVTEDSFGPVRLIGGVDISNTRFDPENLVFAAVVVLAWPGLEVVASASAVRRATMPYIPGFLGFREVPALLEAWAKLRETPDLVLVDGHGIAHPRGLGIASHLGVVLEVPSIGVAKSPLVGRPEGELGDSPGAAVPLAWKGRVLGTVLRTRRRSNPLYISPGHRVSPATAVDWVQRCGTGYRLPEPTRQAHLAANVARRAHGVAKMGEAE</sequence>
<evidence type="ECO:0000256" key="4">
    <source>
        <dbReference type="ARBA" id="ARBA00022759"/>
    </source>
</evidence>
<name>A0A1G6YKX1_9PROT</name>
<comment type="catalytic activity">
    <reaction evidence="6">
        <text>Endonucleolytic cleavage at apurinic or apyrimidinic sites to products with a 5'-phosphate.</text>
        <dbReference type="EC" id="3.1.21.7"/>
    </reaction>
</comment>
<dbReference type="EMBL" id="FMZX01000014">
    <property type="protein sequence ID" value="SDD90980.1"/>
    <property type="molecule type" value="Genomic_DNA"/>
</dbReference>
<dbReference type="Pfam" id="PF04493">
    <property type="entry name" value="Endonuclease_5"/>
    <property type="match status" value="1"/>
</dbReference>
<dbReference type="GO" id="GO:0000287">
    <property type="term" value="F:magnesium ion binding"/>
    <property type="evidence" value="ECO:0007669"/>
    <property type="project" value="UniProtKB-UniRule"/>
</dbReference>
<gene>
    <name evidence="6" type="primary">nfi</name>
    <name evidence="7" type="ORF">SAMN04487779_101498</name>
</gene>
<dbReference type="AlphaFoldDB" id="A0A1G6YKX1"/>
<keyword evidence="8" id="KW-1185">Reference proteome</keyword>
<evidence type="ECO:0000256" key="1">
    <source>
        <dbReference type="ARBA" id="ARBA00004496"/>
    </source>
</evidence>
<comment type="function">
    <text evidence="6">DNA repair enzyme involved in the repair of deaminated bases. Selectively cleaves double-stranded DNA at the second phosphodiester bond 3' to a deoxyinosine leaving behind the intact lesion on the nicked DNA.</text>
</comment>
<keyword evidence="4 6" id="KW-0255">Endonuclease</keyword>
<comment type="similarity">
    <text evidence="6">Belongs to the endonuclease V family.</text>
</comment>
<feature type="binding site" evidence="6">
    <location>
        <position position="115"/>
    </location>
    <ligand>
        <name>Mg(2+)</name>
        <dbReference type="ChEBI" id="CHEBI:18420"/>
    </ligand>
</feature>
<dbReference type="OrthoDB" id="9790916at2"/>
<dbReference type="PANTHER" id="PTHR28511:SF1">
    <property type="entry name" value="ENDONUCLEASE V"/>
    <property type="match status" value="1"/>
</dbReference>
<protein>
    <recommendedName>
        <fullName evidence="6">Endonuclease V</fullName>
        <ecNumber evidence="6">3.1.21.7</ecNumber>
    </recommendedName>
    <alternativeName>
        <fullName evidence="6">Deoxyinosine 3'endonuclease</fullName>
    </alternativeName>
    <alternativeName>
        <fullName evidence="6">Deoxyribonuclease V</fullName>
        <shortName evidence="6">DNase V</shortName>
    </alternativeName>
</protein>
<evidence type="ECO:0000256" key="6">
    <source>
        <dbReference type="HAMAP-Rule" id="MF_00801"/>
    </source>
</evidence>
<keyword evidence="6" id="KW-0479">Metal-binding</keyword>